<organism evidence="2 3">
    <name type="scientific">Penicillium subrubescens</name>
    <dbReference type="NCBI Taxonomy" id="1316194"/>
    <lineage>
        <taxon>Eukaryota</taxon>
        <taxon>Fungi</taxon>
        <taxon>Dikarya</taxon>
        <taxon>Ascomycota</taxon>
        <taxon>Pezizomycotina</taxon>
        <taxon>Eurotiomycetes</taxon>
        <taxon>Eurotiomycetidae</taxon>
        <taxon>Eurotiales</taxon>
        <taxon>Aspergillaceae</taxon>
        <taxon>Penicillium</taxon>
    </lineage>
</organism>
<sequence>MSYYSLEDTINRFFSGRTVTREQCDQIAVEITGEAVEPVRLQGAFSYTVAARGLLVQFRVPESLLDTEKLGLARKIFGNVVPACVNKGVIGSSPSLTIYVMKKVPGITYIEVPLTTLHSTSWQEKTVSDFSRFFANSWLNRLSEAHHSEQSLEDLQDKLDILVHGLPSRFTAVISKLREELPAIFAPTYPLALTHADLCEMNLIVDAKLGGINGIVDWAEAKILPFGMSLWGFQNMLGIMNSSGWHYHENSSRLEGIFWDTFHSQVGKISDVEKKAMKIAERTGLVLRYGFTWEDGNVERPANEQDSSIRYLDAFLDRLGG</sequence>
<protein>
    <recommendedName>
        <fullName evidence="1">Aminoglycoside phosphotransferase domain-containing protein</fullName>
    </recommendedName>
</protein>
<dbReference type="InterPro" id="IPR011009">
    <property type="entry name" value="Kinase-like_dom_sf"/>
</dbReference>
<evidence type="ECO:0000259" key="1">
    <source>
        <dbReference type="Pfam" id="PF01636"/>
    </source>
</evidence>
<dbReference type="STRING" id="1316194.A0A1Q5UB96"/>
<dbReference type="SUPFAM" id="SSF56112">
    <property type="entry name" value="Protein kinase-like (PK-like)"/>
    <property type="match status" value="1"/>
</dbReference>
<reference evidence="2 3" key="1">
    <citation type="submission" date="2016-10" db="EMBL/GenBank/DDBJ databases">
        <title>Genome sequence of the ascomycete fungus Penicillium subrubescens.</title>
        <authorList>
            <person name="De Vries R.P."/>
            <person name="Peng M."/>
            <person name="Dilokpimol A."/>
            <person name="Hilden K."/>
            <person name="Makela M.R."/>
            <person name="Grigoriev I."/>
            <person name="Riley R."/>
            <person name="Granchi Z."/>
        </authorList>
    </citation>
    <scope>NUCLEOTIDE SEQUENCE [LARGE SCALE GENOMIC DNA]</scope>
    <source>
        <strain evidence="2 3">CBS 132785</strain>
    </source>
</reference>
<dbReference type="Gene3D" id="3.90.1200.10">
    <property type="match status" value="1"/>
</dbReference>
<accession>A0A1Q5UB96</accession>
<name>A0A1Q5UB96_9EURO</name>
<comment type="caution">
    <text evidence="2">The sequence shown here is derived from an EMBL/GenBank/DDBJ whole genome shotgun (WGS) entry which is preliminary data.</text>
</comment>
<feature type="domain" description="Aminoglycoside phosphotransferase" evidence="1">
    <location>
        <begin position="115"/>
        <end position="233"/>
    </location>
</feature>
<evidence type="ECO:0000313" key="3">
    <source>
        <dbReference type="Proteomes" id="UP000186955"/>
    </source>
</evidence>
<dbReference type="InterPro" id="IPR002575">
    <property type="entry name" value="Aminoglycoside_PTrfase"/>
</dbReference>
<evidence type="ECO:0000313" key="2">
    <source>
        <dbReference type="EMBL" id="OKP09743.1"/>
    </source>
</evidence>
<gene>
    <name evidence="2" type="ORF">PENSUB_4866</name>
</gene>
<dbReference type="Proteomes" id="UP000186955">
    <property type="component" value="Unassembled WGS sequence"/>
</dbReference>
<proteinExistence type="predicted"/>
<dbReference type="AlphaFoldDB" id="A0A1Q5UB96"/>
<dbReference type="Pfam" id="PF01636">
    <property type="entry name" value="APH"/>
    <property type="match status" value="1"/>
</dbReference>
<keyword evidence="3" id="KW-1185">Reference proteome</keyword>
<dbReference type="EMBL" id="MNBE01000463">
    <property type="protein sequence ID" value="OKP09743.1"/>
    <property type="molecule type" value="Genomic_DNA"/>
</dbReference>